<accession>A0A6V7V907</accession>
<evidence type="ECO:0000313" key="1">
    <source>
        <dbReference type="EMBL" id="CAD2171420.1"/>
    </source>
</evidence>
<sequence>MILTILMKIVKIHQQNLLQILVICVILKRFLKEIVLLKKEG</sequence>
<proteinExistence type="predicted"/>
<gene>
    <name evidence="1" type="ORF">MENT_LOCUS22908</name>
</gene>
<dbReference type="EMBL" id="CAJEWN010000184">
    <property type="protein sequence ID" value="CAD2171420.1"/>
    <property type="molecule type" value="Genomic_DNA"/>
</dbReference>
<protein>
    <submittedName>
        <fullName evidence="1">Uncharacterized protein</fullName>
    </submittedName>
</protein>
<reference evidence="1 2" key="1">
    <citation type="submission" date="2020-08" db="EMBL/GenBank/DDBJ databases">
        <authorList>
            <person name="Koutsovoulos G."/>
            <person name="Danchin GJ E."/>
        </authorList>
    </citation>
    <scope>NUCLEOTIDE SEQUENCE [LARGE SCALE GENOMIC DNA]</scope>
</reference>
<comment type="caution">
    <text evidence="1">The sequence shown here is derived from an EMBL/GenBank/DDBJ whole genome shotgun (WGS) entry which is preliminary data.</text>
</comment>
<evidence type="ECO:0000313" key="2">
    <source>
        <dbReference type="Proteomes" id="UP000580250"/>
    </source>
</evidence>
<dbReference type="AlphaFoldDB" id="A0A6V7V907"/>
<name>A0A6V7V907_MELEN</name>
<organism evidence="1 2">
    <name type="scientific">Meloidogyne enterolobii</name>
    <name type="common">Root-knot nematode worm</name>
    <name type="synonym">Meloidogyne mayaguensis</name>
    <dbReference type="NCBI Taxonomy" id="390850"/>
    <lineage>
        <taxon>Eukaryota</taxon>
        <taxon>Metazoa</taxon>
        <taxon>Ecdysozoa</taxon>
        <taxon>Nematoda</taxon>
        <taxon>Chromadorea</taxon>
        <taxon>Rhabditida</taxon>
        <taxon>Tylenchina</taxon>
        <taxon>Tylenchomorpha</taxon>
        <taxon>Tylenchoidea</taxon>
        <taxon>Meloidogynidae</taxon>
        <taxon>Meloidogyninae</taxon>
        <taxon>Meloidogyne</taxon>
    </lineage>
</organism>
<dbReference type="Proteomes" id="UP000580250">
    <property type="component" value="Unassembled WGS sequence"/>
</dbReference>